<feature type="domain" description="Quercetin 2,3-dioxygenase C-terminal cupin" evidence="5">
    <location>
        <begin position="146"/>
        <end position="229"/>
    </location>
</feature>
<evidence type="ECO:0000259" key="5">
    <source>
        <dbReference type="Pfam" id="PF17954"/>
    </source>
</evidence>
<protein>
    <submittedName>
        <fullName evidence="6">Pirin-like protein</fullName>
    </submittedName>
</protein>
<sequence>MIKKIDSNTMGKKNVGWLKSTFHFSFDEYSNPDHNNFGVLRVLNDDIIQPNTGFDKHPHSNMEIVTYVIDGEISHADSLGYKRTLSRGNVQYMGAGTGVNHSEYNLSNESVRLLQIWIYPDIEEREPDYGDFRFDPNDRKNKWLHIVSSKEGDAPVKINQDVNFYVLELDENLEINFNLGEGRQAYLVQIEGTSIINQIDLKPKDALEIIEDSINIKSTKPSHFIIIEMKKS</sequence>
<feature type="binding site" evidence="2">
    <location>
        <position position="59"/>
    </location>
    <ligand>
        <name>Fe cation</name>
        <dbReference type="ChEBI" id="CHEBI:24875"/>
    </ligand>
</feature>
<dbReference type="STRING" id="1121307.CLCY_10c00360"/>
<evidence type="ECO:0000256" key="2">
    <source>
        <dbReference type="PIRSR" id="PIRSR006232-1"/>
    </source>
</evidence>
<dbReference type="Proteomes" id="UP000036756">
    <property type="component" value="Unassembled WGS sequence"/>
</dbReference>
<evidence type="ECO:0000256" key="1">
    <source>
        <dbReference type="ARBA" id="ARBA00008416"/>
    </source>
</evidence>
<dbReference type="InterPro" id="IPR041602">
    <property type="entry name" value="Quercetinase_C"/>
</dbReference>
<dbReference type="InterPro" id="IPR014710">
    <property type="entry name" value="RmlC-like_jellyroll"/>
</dbReference>
<dbReference type="EMBL" id="LFVU01000007">
    <property type="protein sequence ID" value="KMT22491.1"/>
    <property type="molecule type" value="Genomic_DNA"/>
</dbReference>
<name>A0A0J8G472_CLOCY</name>
<accession>A0A0J8G472</accession>
<feature type="binding site" evidence="2">
    <location>
        <position position="57"/>
    </location>
    <ligand>
        <name>Fe cation</name>
        <dbReference type="ChEBI" id="CHEBI:24875"/>
    </ligand>
</feature>
<feature type="binding site" evidence="2">
    <location>
        <position position="101"/>
    </location>
    <ligand>
        <name>Fe cation</name>
        <dbReference type="ChEBI" id="CHEBI:24875"/>
    </ligand>
</feature>
<dbReference type="InterPro" id="IPR012093">
    <property type="entry name" value="Pirin"/>
</dbReference>
<dbReference type="Gene3D" id="2.60.120.10">
    <property type="entry name" value="Jelly Rolls"/>
    <property type="match status" value="2"/>
</dbReference>
<comment type="similarity">
    <text evidence="1 3">Belongs to the pirin family.</text>
</comment>
<dbReference type="RefSeq" id="WP_048569909.1">
    <property type="nucleotide sequence ID" value="NZ_LFVU01000007.1"/>
</dbReference>
<evidence type="ECO:0000259" key="4">
    <source>
        <dbReference type="Pfam" id="PF02678"/>
    </source>
</evidence>
<gene>
    <name evidence="6" type="ORF">CLCY_10c00360</name>
</gene>
<proteinExistence type="inferred from homology"/>
<dbReference type="SUPFAM" id="SSF51182">
    <property type="entry name" value="RmlC-like cupins"/>
    <property type="match status" value="1"/>
</dbReference>
<keyword evidence="2" id="KW-0408">Iron</keyword>
<comment type="caution">
    <text evidence="6">The sequence shown here is derived from an EMBL/GenBank/DDBJ whole genome shotgun (WGS) entry which is preliminary data.</text>
</comment>
<evidence type="ECO:0000313" key="6">
    <source>
        <dbReference type="EMBL" id="KMT22491.1"/>
    </source>
</evidence>
<dbReference type="OrthoDB" id="321327at2"/>
<comment type="cofactor">
    <cofactor evidence="2">
        <name>Fe cation</name>
        <dbReference type="ChEBI" id="CHEBI:24875"/>
    </cofactor>
    <text evidence="2">Binds 1 Fe cation per subunit.</text>
</comment>
<dbReference type="PATRIC" id="fig|1121307.3.peg.39"/>
<dbReference type="PANTHER" id="PTHR43212:SF3">
    <property type="entry name" value="QUERCETIN 2,3-DIOXYGENASE"/>
    <property type="match status" value="1"/>
</dbReference>
<dbReference type="PANTHER" id="PTHR43212">
    <property type="entry name" value="QUERCETIN 2,3-DIOXYGENASE"/>
    <property type="match status" value="1"/>
</dbReference>
<feature type="domain" description="Pirin N-terminal" evidence="4">
    <location>
        <begin position="12"/>
        <end position="118"/>
    </location>
</feature>
<organism evidence="6 7">
    <name type="scientific">Clostridium cylindrosporum DSM 605</name>
    <dbReference type="NCBI Taxonomy" id="1121307"/>
    <lineage>
        <taxon>Bacteria</taxon>
        <taxon>Bacillati</taxon>
        <taxon>Bacillota</taxon>
        <taxon>Clostridia</taxon>
        <taxon>Eubacteriales</taxon>
        <taxon>Clostridiaceae</taxon>
        <taxon>Clostridium</taxon>
    </lineage>
</organism>
<reference evidence="6 7" key="1">
    <citation type="submission" date="2015-06" db="EMBL/GenBank/DDBJ databases">
        <title>Draft genome sequence of the purine-degrading Clostridium cylindrosporum HC-1 (DSM 605).</title>
        <authorList>
            <person name="Poehlein A."/>
            <person name="Schiel-Bengelsdorf B."/>
            <person name="Bengelsdorf F."/>
            <person name="Daniel R."/>
            <person name="Duerre P."/>
        </authorList>
    </citation>
    <scope>NUCLEOTIDE SEQUENCE [LARGE SCALE GENOMIC DNA]</scope>
    <source>
        <strain evidence="6 7">DSM 605</strain>
    </source>
</reference>
<evidence type="ECO:0000313" key="7">
    <source>
        <dbReference type="Proteomes" id="UP000036756"/>
    </source>
</evidence>
<keyword evidence="7" id="KW-1185">Reference proteome</keyword>
<dbReference type="AlphaFoldDB" id="A0A0J8G472"/>
<dbReference type="CDD" id="cd02910">
    <property type="entry name" value="cupin_Yhhw_N"/>
    <property type="match status" value="1"/>
</dbReference>
<dbReference type="PIRSF" id="PIRSF006232">
    <property type="entry name" value="Pirin"/>
    <property type="match status" value="1"/>
</dbReference>
<keyword evidence="2" id="KW-0479">Metal-binding</keyword>
<dbReference type="GO" id="GO:0046872">
    <property type="term" value="F:metal ion binding"/>
    <property type="evidence" value="ECO:0007669"/>
    <property type="project" value="UniProtKB-KW"/>
</dbReference>
<dbReference type="InterPro" id="IPR003829">
    <property type="entry name" value="Pirin_N_dom"/>
</dbReference>
<feature type="binding site" evidence="2">
    <location>
        <position position="103"/>
    </location>
    <ligand>
        <name>Fe cation</name>
        <dbReference type="ChEBI" id="CHEBI:24875"/>
    </ligand>
</feature>
<evidence type="ECO:0000256" key="3">
    <source>
        <dbReference type="RuleBase" id="RU003457"/>
    </source>
</evidence>
<dbReference type="Pfam" id="PF17954">
    <property type="entry name" value="Pirin_C_2"/>
    <property type="match status" value="1"/>
</dbReference>
<dbReference type="InterPro" id="IPR011051">
    <property type="entry name" value="RmlC_Cupin_sf"/>
</dbReference>
<dbReference type="Pfam" id="PF02678">
    <property type="entry name" value="Pirin"/>
    <property type="match status" value="1"/>
</dbReference>